<dbReference type="EMBL" id="JACCBS010000003">
    <property type="protein sequence ID" value="NYE58346.1"/>
    <property type="molecule type" value="Genomic_DNA"/>
</dbReference>
<comment type="caution">
    <text evidence="7">The sequence shown here is derived from an EMBL/GenBank/DDBJ whole genome shotgun (WGS) entry which is preliminary data.</text>
</comment>
<evidence type="ECO:0000256" key="4">
    <source>
        <dbReference type="ARBA" id="ARBA00022989"/>
    </source>
</evidence>
<reference evidence="7 8" key="1">
    <citation type="submission" date="2020-07" db="EMBL/GenBank/DDBJ databases">
        <title>Genomic Encyclopedia of Type Strains, Phase III (KMG-III): the genomes of soil and plant-associated and newly described type strains.</title>
        <authorList>
            <person name="Whitman W."/>
        </authorList>
    </citation>
    <scope>NUCLEOTIDE SEQUENCE [LARGE SCALE GENOMIC DNA]</scope>
    <source>
        <strain evidence="7 8">DSM 11255</strain>
    </source>
</reference>
<sequence>MKISELILPPIIGGFIGWLTNYLAILMLFRPYRPLKIGFLTFQGVIPKRHREIAKALGELVEEQLLSQRELIELLTSEENKQLFAEKILLAVKEKLSTLFPVLPEYLRQIVIRTLLNYFKNELPSVVNKIILSLETDLQNKVKIGKIVEEKVLQFDLKTLEKILTSLMKTELSYIEVFGGVIGFIIGIIQVMLNIFLK</sequence>
<evidence type="ECO:0000256" key="3">
    <source>
        <dbReference type="ARBA" id="ARBA00022692"/>
    </source>
</evidence>
<feature type="transmembrane region" description="Helical" evidence="6">
    <location>
        <begin position="172"/>
        <end position="197"/>
    </location>
</feature>
<keyword evidence="4 6" id="KW-1133">Transmembrane helix</keyword>
<accession>A0ABX2RE43</accession>
<dbReference type="Proteomes" id="UP000604066">
    <property type="component" value="Unassembled WGS sequence"/>
</dbReference>
<keyword evidence="5 6" id="KW-0472">Membrane</keyword>
<dbReference type="InterPro" id="IPR007383">
    <property type="entry name" value="DUF445"/>
</dbReference>
<comment type="similarity">
    <text evidence="2">Belongs to the UPF0754 family.</text>
</comment>
<keyword evidence="3 6" id="KW-0812">Transmembrane</keyword>
<evidence type="ECO:0000256" key="6">
    <source>
        <dbReference type="SAM" id="Phobius"/>
    </source>
</evidence>
<protein>
    <submittedName>
        <fullName evidence="7">Uncharacterized membrane protein YheB (UPF0754 family)</fullName>
    </submittedName>
</protein>
<evidence type="ECO:0000256" key="2">
    <source>
        <dbReference type="ARBA" id="ARBA00008053"/>
    </source>
</evidence>
<organism evidence="7 8">
    <name type="scientific">Carboxydothermus ferrireducens DSM 11255</name>
    <dbReference type="NCBI Taxonomy" id="1119529"/>
    <lineage>
        <taxon>Bacteria</taxon>
        <taxon>Bacillati</taxon>
        <taxon>Bacillota</taxon>
        <taxon>Clostridia</taxon>
        <taxon>Thermoanaerobacterales</taxon>
        <taxon>Thermoanaerobacteraceae</taxon>
        <taxon>Carboxydothermus</taxon>
    </lineage>
</organism>
<feature type="transmembrane region" description="Helical" evidence="6">
    <location>
        <begin position="6"/>
        <end position="29"/>
    </location>
</feature>
<dbReference type="PANTHER" id="PTHR35791">
    <property type="entry name" value="UPF0754 MEMBRANE PROTEIN YHEB"/>
    <property type="match status" value="1"/>
</dbReference>
<evidence type="ECO:0000256" key="5">
    <source>
        <dbReference type="ARBA" id="ARBA00023136"/>
    </source>
</evidence>
<comment type="subcellular location">
    <subcellularLocation>
        <location evidence="1">Endomembrane system</location>
    </subcellularLocation>
</comment>
<dbReference type="Pfam" id="PF04286">
    <property type="entry name" value="DUF445"/>
    <property type="match status" value="2"/>
</dbReference>
<dbReference type="PANTHER" id="PTHR35791:SF1">
    <property type="entry name" value="UPF0754 MEMBRANE PROTEIN YHEB"/>
    <property type="match status" value="1"/>
</dbReference>
<gene>
    <name evidence="7" type="ORF">HDG70_002097</name>
</gene>
<evidence type="ECO:0000313" key="7">
    <source>
        <dbReference type="EMBL" id="NYE58346.1"/>
    </source>
</evidence>
<keyword evidence="8" id="KW-1185">Reference proteome</keyword>
<dbReference type="RefSeq" id="WP_028052653.1">
    <property type="nucleotide sequence ID" value="NZ_ATYG01000025.1"/>
</dbReference>
<proteinExistence type="inferred from homology"/>
<evidence type="ECO:0000256" key="1">
    <source>
        <dbReference type="ARBA" id="ARBA00004308"/>
    </source>
</evidence>
<name>A0ABX2RE43_9THEO</name>
<evidence type="ECO:0000313" key="8">
    <source>
        <dbReference type="Proteomes" id="UP000604066"/>
    </source>
</evidence>